<name>A0A2M4DH24_ANODA</name>
<protein>
    <submittedName>
        <fullName evidence="2">Putative secreted protein</fullName>
    </submittedName>
</protein>
<dbReference type="EMBL" id="GGFL01012679">
    <property type="protein sequence ID" value="MBW76857.1"/>
    <property type="molecule type" value="Transcribed_RNA"/>
</dbReference>
<proteinExistence type="predicted"/>
<evidence type="ECO:0000313" key="2">
    <source>
        <dbReference type="EMBL" id="MBW76857.1"/>
    </source>
</evidence>
<sequence>MAVFWKKFCVFFSLSLRPFHVSSRFPTLLLLLFKCSLCFSSLAPLGRERRAKSVGKLGGQQLLAFPFFFLGKEEKRSSRTRGEGHRVLHSSSSSSTSRGSVISEHH</sequence>
<feature type="compositionally biased region" description="Basic and acidic residues" evidence="1">
    <location>
        <begin position="76"/>
        <end position="86"/>
    </location>
</feature>
<organism evidence="2">
    <name type="scientific">Anopheles darlingi</name>
    <name type="common">Mosquito</name>
    <dbReference type="NCBI Taxonomy" id="43151"/>
    <lineage>
        <taxon>Eukaryota</taxon>
        <taxon>Metazoa</taxon>
        <taxon>Ecdysozoa</taxon>
        <taxon>Arthropoda</taxon>
        <taxon>Hexapoda</taxon>
        <taxon>Insecta</taxon>
        <taxon>Pterygota</taxon>
        <taxon>Neoptera</taxon>
        <taxon>Endopterygota</taxon>
        <taxon>Diptera</taxon>
        <taxon>Nematocera</taxon>
        <taxon>Culicoidea</taxon>
        <taxon>Culicidae</taxon>
        <taxon>Anophelinae</taxon>
        <taxon>Anopheles</taxon>
    </lineage>
</organism>
<reference evidence="2" key="1">
    <citation type="submission" date="2018-01" db="EMBL/GenBank/DDBJ databases">
        <title>An insight into the sialome of Amazonian anophelines.</title>
        <authorList>
            <person name="Ribeiro J.M."/>
            <person name="Scarpassa V."/>
            <person name="Calvo E."/>
        </authorList>
    </citation>
    <scope>NUCLEOTIDE SEQUENCE</scope>
</reference>
<accession>A0A2M4DH24</accession>
<dbReference type="AlphaFoldDB" id="A0A2M4DH24"/>
<evidence type="ECO:0000256" key="1">
    <source>
        <dbReference type="SAM" id="MobiDB-lite"/>
    </source>
</evidence>
<feature type="region of interest" description="Disordered" evidence="1">
    <location>
        <begin position="76"/>
        <end position="106"/>
    </location>
</feature>
<feature type="compositionally biased region" description="Low complexity" evidence="1">
    <location>
        <begin position="90"/>
        <end position="106"/>
    </location>
</feature>